<dbReference type="EMBL" id="HBUE01210397">
    <property type="protein sequence ID" value="CAG6534246.1"/>
    <property type="molecule type" value="Transcribed_RNA"/>
</dbReference>
<dbReference type="EMBL" id="HBUE01095900">
    <property type="protein sequence ID" value="CAG6483331.1"/>
    <property type="molecule type" value="Transcribed_RNA"/>
</dbReference>
<dbReference type="EMBL" id="HBUE01316805">
    <property type="protein sequence ID" value="CAG6586150.1"/>
    <property type="molecule type" value="Transcribed_RNA"/>
</dbReference>
<dbReference type="EMBL" id="HBUE01316803">
    <property type="protein sequence ID" value="CAG6586149.1"/>
    <property type="molecule type" value="Transcribed_RNA"/>
</dbReference>
<dbReference type="EMBL" id="HBUE01095901">
    <property type="protein sequence ID" value="CAG6483332.1"/>
    <property type="molecule type" value="Transcribed_RNA"/>
</dbReference>
<dbReference type="AlphaFoldDB" id="A0A8D8MMU4"/>
<dbReference type="EMBL" id="HBUE01210398">
    <property type="protein sequence ID" value="CAG6534248.1"/>
    <property type="molecule type" value="Transcribed_RNA"/>
</dbReference>
<sequence>MSKDKEPNIGFTSKVRVKKPSNPELKTIAGYSLRGVVPWEIPEDIKAGLCFESGHAFEAKWLERDMLHTGNVLIKSDFGYVIRSGISSKSRNRIFPVDISILASLLS</sequence>
<proteinExistence type="predicted"/>
<dbReference type="EMBL" id="HBUE01095899">
    <property type="protein sequence ID" value="CAG6483330.1"/>
    <property type="molecule type" value="Transcribed_RNA"/>
</dbReference>
<evidence type="ECO:0000313" key="1">
    <source>
        <dbReference type="EMBL" id="CAG6534249.1"/>
    </source>
</evidence>
<accession>A0A8D8MMU4</accession>
<dbReference type="EMBL" id="HBUE01316802">
    <property type="protein sequence ID" value="CAG6586147.1"/>
    <property type="molecule type" value="Transcribed_RNA"/>
</dbReference>
<reference evidence="1" key="1">
    <citation type="submission" date="2021-05" db="EMBL/GenBank/DDBJ databases">
        <authorList>
            <person name="Alioto T."/>
            <person name="Alioto T."/>
            <person name="Gomez Garrido J."/>
        </authorList>
    </citation>
    <scope>NUCLEOTIDE SEQUENCE</scope>
</reference>
<organism evidence="1">
    <name type="scientific">Culex pipiens</name>
    <name type="common">House mosquito</name>
    <dbReference type="NCBI Taxonomy" id="7175"/>
    <lineage>
        <taxon>Eukaryota</taxon>
        <taxon>Metazoa</taxon>
        <taxon>Ecdysozoa</taxon>
        <taxon>Arthropoda</taxon>
        <taxon>Hexapoda</taxon>
        <taxon>Insecta</taxon>
        <taxon>Pterygota</taxon>
        <taxon>Neoptera</taxon>
        <taxon>Endopterygota</taxon>
        <taxon>Diptera</taxon>
        <taxon>Nematocera</taxon>
        <taxon>Culicoidea</taxon>
        <taxon>Culicidae</taxon>
        <taxon>Culicinae</taxon>
        <taxon>Culicini</taxon>
        <taxon>Culex</taxon>
        <taxon>Culex</taxon>
    </lineage>
</organism>
<dbReference type="EMBL" id="HBUE01210400">
    <property type="protein sequence ID" value="CAG6534249.1"/>
    <property type="molecule type" value="Transcribed_RNA"/>
</dbReference>
<protein>
    <submittedName>
        <fullName evidence="1">(northern house mosquito) hypothetical protein</fullName>
    </submittedName>
</protein>
<name>A0A8D8MMU4_CULPI</name>
<dbReference type="EMBL" id="HBUE01095902">
    <property type="protein sequence ID" value="CAG6483333.1"/>
    <property type="molecule type" value="Transcribed_RNA"/>
</dbReference>